<proteinExistence type="predicted"/>
<keyword evidence="3" id="KW-1185">Reference proteome</keyword>
<dbReference type="InterPro" id="IPR028946">
    <property type="entry name" value="Ntox44"/>
</dbReference>
<organism evidence="2 3">
    <name type="scientific">Aneurinibacillus aneurinilyticus ATCC 12856</name>
    <dbReference type="NCBI Taxonomy" id="649747"/>
    <lineage>
        <taxon>Bacteria</taxon>
        <taxon>Bacillati</taxon>
        <taxon>Bacillota</taxon>
        <taxon>Bacilli</taxon>
        <taxon>Bacillales</taxon>
        <taxon>Paenibacillaceae</taxon>
        <taxon>Aneurinibacillus group</taxon>
        <taxon>Aneurinibacillus</taxon>
    </lineage>
</organism>
<protein>
    <recommendedName>
        <fullName evidence="1">Bacterial toxin 44 domain-containing protein</fullName>
    </recommendedName>
</protein>
<evidence type="ECO:0000259" key="1">
    <source>
        <dbReference type="Pfam" id="PF15607"/>
    </source>
</evidence>
<feature type="domain" description="Bacterial toxin 44" evidence="1">
    <location>
        <begin position="66"/>
        <end position="159"/>
    </location>
</feature>
<evidence type="ECO:0000313" key="2">
    <source>
        <dbReference type="EMBL" id="ERI09735.1"/>
    </source>
</evidence>
<reference evidence="2 3" key="1">
    <citation type="submission" date="2013-08" db="EMBL/GenBank/DDBJ databases">
        <authorList>
            <person name="Weinstock G."/>
            <person name="Sodergren E."/>
            <person name="Wylie T."/>
            <person name="Fulton L."/>
            <person name="Fulton R."/>
            <person name="Fronick C."/>
            <person name="O'Laughlin M."/>
            <person name="Godfrey J."/>
            <person name="Miner T."/>
            <person name="Herter B."/>
            <person name="Appelbaum E."/>
            <person name="Cordes M."/>
            <person name="Lek S."/>
            <person name="Wollam A."/>
            <person name="Pepin K.H."/>
            <person name="Palsikar V.B."/>
            <person name="Mitreva M."/>
            <person name="Wilson R.K."/>
        </authorList>
    </citation>
    <scope>NUCLEOTIDE SEQUENCE [LARGE SCALE GENOMIC DNA]</scope>
    <source>
        <strain evidence="2 3">ATCC 12856</strain>
    </source>
</reference>
<dbReference type="AlphaFoldDB" id="U1X427"/>
<dbReference type="EMBL" id="AWSJ01000139">
    <property type="protein sequence ID" value="ERI09735.1"/>
    <property type="molecule type" value="Genomic_DNA"/>
</dbReference>
<dbReference type="Pfam" id="PF15607">
    <property type="entry name" value="Ntox44"/>
    <property type="match status" value="1"/>
</dbReference>
<name>U1X427_ANEAE</name>
<dbReference type="Proteomes" id="UP000016511">
    <property type="component" value="Unassembled WGS sequence"/>
</dbReference>
<dbReference type="HOGENOM" id="CLU_1313302_0_0_9"/>
<accession>U1X427</accession>
<dbReference type="PATRIC" id="fig|649747.3.peg.1984"/>
<comment type="caution">
    <text evidence="2">The sequence shown here is derived from an EMBL/GenBank/DDBJ whole genome shotgun (WGS) entry which is preliminary data.</text>
</comment>
<sequence>MGTSVMASEPVQSSELQKFDAQVMASYPDITSSFSKTLRKNAAYMAYYAMNEQKQGTYPIATGKEFATQVKTGGPWDYKLSFGPAKKYVYNGYAMRGEDLGNVHYGFVGRAAGFQPFLLRSAAGAYQICSLTSHKDWASSYFDDPIDQLYINFGIDMWDNNTIPNSLSADSSQHDTQLFNLLTDSEKKEIEEKVKEDVAKIKEEQNQEK</sequence>
<dbReference type="eggNOG" id="ENOG50337TG">
    <property type="taxonomic scope" value="Bacteria"/>
</dbReference>
<evidence type="ECO:0000313" key="3">
    <source>
        <dbReference type="Proteomes" id="UP000016511"/>
    </source>
</evidence>
<gene>
    <name evidence="2" type="ORF">HMPREF0083_02191</name>
</gene>